<accession>A0ABV5J2R1</accession>
<dbReference type="CDD" id="cd04301">
    <property type="entry name" value="NAT_SF"/>
    <property type="match status" value="1"/>
</dbReference>
<evidence type="ECO:0000313" key="2">
    <source>
        <dbReference type="EMBL" id="MFB9210588.1"/>
    </source>
</evidence>
<dbReference type="InterPro" id="IPR016181">
    <property type="entry name" value="Acyl_CoA_acyltransferase"/>
</dbReference>
<dbReference type="PROSITE" id="PS51186">
    <property type="entry name" value="GNAT"/>
    <property type="match status" value="1"/>
</dbReference>
<dbReference type="Proteomes" id="UP001589654">
    <property type="component" value="Unassembled WGS sequence"/>
</dbReference>
<feature type="domain" description="N-acetyltransferase" evidence="1">
    <location>
        <begin position="3"/>
        <end position="147"/>
    </location>
</feature>
<dbReference type="SUPFAM" id="SSF55729">
    <property type="entry name" value="Acyl-CoA N-acyltransferases (Nat)"/>
    <property type="match status" value="1"/>
</dbReference>
<evidence type="ECO:0000259" key="1">
    <source>
        <dbReference type="PROSITE" id="PS51186"/>
    </source>
</evidence>
<dbReference type="InterPro" id="IPR000182">
    <property type="entry name" value="GNAT_dom"/>
</dbReference>
<keyword evidence="3" id="KW-1185">Reference proteome</keyword>
<dbReference type="EMBL" id="JBHMEW010000008">
    <property type="protein sequence ID" value="MFB9210588.1"/>
    <property type="molecule type" value="Genomic_DNA"/>
</dbReference>
<reference evidence="2 3" key="1">
    <citation type="submission" date="2024-09" db="EMBL/GenBank/DDBJ databases">
        <authorList>
            <person name="Sun Q."/>
            <person name="Mori K."/>
        </authorList>
    </citation>
    <scope>NUCLEOTIDE SEQUENCE [LARGE SCALE GENOMIC DNA]</scope>
    <source>
        <strain evidence="2 3">CECT 7682</strain>
    </source>
</reference>
<proteinExistence type="predicted"/>
<name>A0ABV5J2R1_9BACT</name>
<dbReference type="Gene3D" id="3.40.630.30">
    <property type="match status" value="1"/>
</dbReference>
<comment type="caution">
    <text evidence="2">The sequence shown here is derived from an EMBL/GenBank/DDBJ whole genome shotgun (WGS) entry which is preliminary data.</text>
</comment>
<dbReference type="Pfam" id="PF13673">
    <property type="entry name" value="Acetyltransf_10"/>
    <property type="match status" value="1"/>
</dbReference>
<dbReference type="RefSeq" id="WP_290246838.1">
    <property type="nucleotide sequence ID" value="NZ_JAUFQT010000001.1"/>
</dbReference>
<organism evidence="2 3">
    <name type="scientific">Echinicola jeungdonensis</name>
    <dbReference type="NCBI Taxonomy" id="709343"/>
    <lineage>
        <taxon>Bacteria</taxon>
        <taxon>Pseudomonadati</taxon>
        <taxon>Bacteroidota</taxon>
        <taxon>Cytophagia</taxon>
        <taxon>Cytophagales</taxon>
        <taxon>Cyclobacteriaceae</taxon>
        <taxon>Echinicola</taxon>
    </lineage>
</organism>
<sequence length="147" mass="17137">MKLTITKIKTEDELEAAFKIRKEVFVFEQNVDPEEEYDEFESESHHFLAKLGNHPVGTARWRRTSEGFKLERFAVLISMRGKGIGIALVEAVLEDLKSFAKEVQEDPKVYMHAQLHAKTFYEKFGFKKVGETFTECRISHVKMEKHL</sequence>
<gene>
    <name evidence="2" type="ORF">ACFFUR_02120</name>
</gene>
<evidence type="ECO:0000313" key="3">
    <source>
        <dbReference type="Proteomes" id="UP001589654"/>
    </source>
</evidence>
<protein>
    <submittedName>
        <fullName evidence="2">GNAT family N-acetyltransferase</fullName>
    </submittedName>
</protein>